<organism evidence="1">
    <name type="scientific">marine metagenome</name>
    <dbReference type="NCBI Taxonomy" id="408172"/>
    <lineage>
        <taxon>unclassified sequences</taxon>
        <taxon>metagenomes</taxon>
        <taxon>ecological metagenomes</taxon>
    </lineage>
</organism>
<proteinExistence type="predicted"/>
<name>A0A381WVT9_9ZZZZ</name>
<accession>A0A381WVT9</accession>
<dbReference type="InterPro" id="IPR032710">
    <property type="entry name" value="NTF2-like_dom_sf"/>
</dbReference>
<gene>
    <name evidence="1" type="ORF">METZ01_LOCUS109414</name>
</gene>
<dbReference type="AlphaFoldDB" id="A0A381WVT9"/>
<protein>
    <recommendedName>
        <fullName evidence="2">SnoaL-like domain-containing protein</fullName>
    </recommendedName>
</protein>
<evidence type="ECO:0000313" key="1">
    <source>
        <dbReference type="EMBL" id="SVA56560.1"/>
    </source>
</evidence>
<dbReference type="EMBL" id="UINC01013035">
    <property type="protein sequence ID" value="SVA56560.1"/>
    <property type="molecule type" value="Genomic_DNA"/>
</dbReference>
<sequence length="149" mass="17526">MKKLILISALVFSFNAFSIEISEETAIAKLEEFFYLLDVDRYERDTFSKVVTKDFQIFEDGLNLDREAFHDFVTEATGTIVETEWTLTDFKVTLNTDSSHISYYNYGLFKTDKNEVIKSFWMESVYLIIEDGELKVQFLQSDLIHREIK</sequence>
<evidence type="ECO:0008006" key="2">
    <source>
        <dbReference type="Google" id="ProtNLM"/>
    </source>
</evidence>
<reference evidence="1" key="1">
    <citation type="submission" date="2018-05" db="EMBL/GenBank/DDBJ databases">
        <authorList>
            <person name="Lanie J.A."/>
            <person name="Ng W.-L."/>
            <person name="Kazmierczak K.M."/>
            <person name="Andrzejewski T.M."/>
            <person name="Davidsen T.M."/>
            <person name="Wayne K.J."/>
            <person name="Tettelin H."/>
            <person name="Glass J.I."/>
            <person name="Rusch D."/>
            <person name="Podicherti R."/>
            <person name="Tsui H.-C.T."/>
            <person name="Winkler M.E."/>
        </authorList>
    </citation>
    <scope>NUCLEOTIDE SEQUENCE</scope>
</reference>
<dbReference type="SUPFAM" id="SSF54427">
    <property type="entry name" value="NTF2-like"/>
    <property type="match status" value="1"/>
</dbReference>